<feature type="transmembrane region" description="Helical" evidence="6">
    <location>
        <begin position="6"/>
        <end position="29"/>
    </location>
</feature>
<dbReference type="Proteomes" id="UP000281431">
    <property type="component" value="Unassembled WGS sequence"/>
</dbReference>
<organism evidence="7 8">
    <name type="scientific">Natrarchaeobius chitinivorans</name>
    <dbReference type="NCBI Taxonomy" id="1679083"/>
    <lineage>
        <taxon>Archaea</taxon>
        <taxon>Methanobacteriati</taxon>
        <taxon>Methanobacteriota</taxon>
        <taxon>Stenosarchaea group</taxon>
        <taxon>Halobacteria</taxon>
        <taxon>Halobacteriales</taxon>
        <taxon>Natrialbaceae</taxon>
        <taxon>Natrarchaeobius</taxon>
    </lineage>
</organism>
<reference evidence="7 8" key="1">
    <citation type="submission" date="2018-10" db="EMBL/GenBank/DDBJ databases">
        <title>Natrarchaeobius chitinivorans gen. nov., sp. nov., and Natrarchaeobius haloalkaliphilus sp. nov., alkaliphilic, chitin-utilizing haloarchaea from hypersaline alkaline lakes.</title>
        <authorList>
            <person name="Sorokin D.Y."/>
            <person name="Elcheninov A.G."/>
            <person name="Kostrikina N.A."/>
            <person name="Bale N.J."/>
            <person name="Sinninghe Damste J.S."/>
            <person name="Khijniak T.V."/>
            <person name="Kublanov I.V."/>
            <person name="Toshchakov S.V."/>
        </authorList>
    </citation>
    <scope>NUCLEOTIDE SEQUENCE [LARGE SCALE GENOMIC DNA]</scope>
    <source>
        <strain evidence="7 8">AArcht7</strain>
    </source>
</reference>
<dbReference type="AlphaFoldDB" id="A0A3N6MDM6"/>
<evidence type="ECO:0000256" key="4">
    <source>
        <dbReference type="ARBA" id="ARBA00022989"/>
    </source>
</evidence>
<feature type="transmembrane region" description="Helical" evidence="6">
    <location>
        <begin position="123"/>
        <end position="143"/>
    </location>
</feature>
<keyword evidence="2" id="KW-1003">Cell membrane</keyword>
<gene>
    <name evidence="7" type="ORF">EA472_09635</name>
</gene>
<evidence type="ECO:0000256" key="2">
    <source>
        <dbReference type="ARBA" id="ARBA00022475"/>
    </source>
</evidence>
<feature type="transmembrane region" description="Helical" evidence="6">
    <location>
        <begin position="195"/>
        <end position="213"/>
    </location>
</feature>
<evidence type="ECO:0000256" key="6">
    <source>
        <dbReference type="SAM" id="Phobius"/>
    </source>
</evidence>
<feature type="transmembrane region" description="Helical" evidence="6">
    <location>
        <begin position="41"/>
        <end position="64"/>
    </location>
</feature>
<dbReference type="GO" id="GO:0015171">
    <property type="term" value="F:amino acid transmembrane transporter activity"/>
    <property type="evidence" value="ECO:0007669"/>
    <property type="project" value="TreeGrafter"/>
</dbReference>
<evidence type="ECO:0000256" key="1">
    <source>
        <dbReference type="ARBA" id="ARBA00004651"/>
    </source>
</evidence>
<comment type="subcellular location">
    <subcellularLocation>
        <location evidence="1">Cell membrane</location>
        <topology evidence="1">Multi-pass membrane protein</topology>
    </subcellularLocation>
</comment>
<name>A0A3N6MDM6_NATCH</name>
<evidence type="ECO:0000256" key="5">
    <source>
        <dbReference type="ARBA" id="ARBA00023136"/>
    </source>
</evidence>
<dbReference type="OrthoDB" id="202606at2157"/>
<comment type="caution">
    <text evidence="7">The sequence shown here is derived from an EMBL/GenBank/DDBJ whole genome shotgun (WGS) entry which is preliminary data.</text>
</comment>
<dbReference type="GO" id="GO:0005886">
    <property type="term" value="C:plasma membrane"/>
    <property type="evidence" value="ECO:0007669"/>
    <property type="project" value="UniProtKB-SubCell"/>
</dbReference>
<dbReference type="PANTHER" id="PTHR30086">
    <property type="entry name" value="ARGININE EXPORTER PROTEIN ARGO"/>
    <property type="match status" value="1"/>
</dbReference>
<dbReference type="InterPro" id="IPR001123">
    <property type="entry name" value="LeuE-type"/>
</dbReference>
<keyword evidence="4 6" id="KW-1133">Transmembrane helix</keyword>
<keyword evidence="5 6" id="KW-0472">Membrane</keyword>
<dbReference type="PANTHER" id="PTHR30086:SF20">
    <property type="entry name" value="ARGININE EXPORTER PROTEIN ARGO-RELATED"/>
    <property type="match status" value="1"/>
</dbReference>
<dbReference type="EMBL" id="REFZ01000005">
    <property type="protein sequence ID" value="RQH00878.1"/>
    <property type="molecule type" value="Genomic_DNA"/>
</dbReference>
<evidence type="ECO:0000313" key="8">
    <source>
        <dbReference type="Proteomes" id="UP000281431"/>
    </source>
</evidence>
<dbReference type="PIRSF" id="PIRSF006324">
    <property type="entry name" value="LeuE"/>
    <property type="match status" value="1"/>
</dbReference>
<feature type="transmembrane region" description="Helical" evidence="6">
    <location>
        <begin position="70"/>
        <end position="89"/>
    </location>
</feature>
<accession>A0A3N6MDM6</accession>
<dbReference type="Pfam" id="PF01810">
    <property type="entry name" value="LysE"/>
    <property type="match status" value="1"/>
</dbReference>
<sequence length="216" mass="22377">MIDPSLFALYLVAAGAMILSPGPDSIYVLTRSIAEGRSVGIASAAGISVGVVVHTVAAVLGLAALFQASLVAFTAVTYLGAAYLVFLGIRTIRDDVEIDSSDGKSPASDADVIGEPTETSNPFLEAITVNVLNPQVAIFFLAFLPQFVSGDWIEAQLTLLGGIYAALTMLYLGTVAVAAGALRSVLVTRPTIANGIQWITGLVLIGLGFRLFLGGF</sequence>
<protein>
    <submittedName>
        <fullName evidence="7">LysE family translocator</fullName>
    </submittedName>
</protein>
<proteinExistence type="predicted"/>
<evidence type="ECO:0000256" key="3">
    <source>
        <dbReference type="ARBA" id="ARBA00022692"/>
    </source>
</evidence>
<keyword evidence="3 6" id="KW-0812">Transmembrane</keyword>
<keyword evidence="8" id="KW-1185">Reference proteome</keyword>
<feature type="transmembrane region" description="Helical" evidence="6">
    <location>
        <begin position="163"/>
        <end position="183"/>
    </location>
</feature>
<evidence type="ECO:0000313" key="7">
    <source>
        <dbReference type="EMBL" id="RQH00878.1"/>
    </source>
</evidence>